<comment type="caution">
    <text evidence="1">The sequence shown here is derived from an EMBL/GenBank/DDBJ whole genome shotgun (WGS) entry which is preliminary data.</text>
</comment>
<keyword evidence="2" id="KW-1185">Reference proteome</keyword>
<sequence length="99" mass="10608">MQLISLNIGIPTVENFHGREIVTGLCKLPVHRSLFLTKTGFLGDGVQKKNAMAGRTTRRFARTMVATPPLGNGACGPGAFHLLAGIFSGPAEQLRHRLA</sequence>
<organism evidence="1 2">
    <name type="scientific">Thiovibrio frasassiensis</name>
    <dbReference type="NCBI Taxonomy" id="2984131"/>
    <lineage>
        <taxon>Bacteria</taxon>
        <taxon>Pseudomonadati</taxon>
        <taxon>Thermodesulfobacteriota</taxon>
        <taxon>Desulfobulbia</taxon>
        <taxon>Desulfobulbales</taxon>
        <taxon>Thiovibrionaceae</taxon>
        <taxon>Thiovibrio</taxon>
    </lineage>
</organism>
<dbReference type="AlphaFoldDB" id="A0A9X4MGA5"/>
<dbReference type="EMBL" id="JAPHEH010000001">
    <property type="protein sequence ID" value="MDG4475863.1"/>
    <property type="molecule type" value="Genomic_DNA"/>
</dbReference>
<dbReference type="Proteomes" id="UP001154240">
    <property type="component" value="Unassembled WGS sequence"/>
</dbReference>
<protein>
    <submittedName>
        <fullName evidence="1">Uncharacterized protein</fullName>
    </submittedName>
</protein>
<proteinExistence type="predicted"/>
<reference evidence="1" key="2">
    <citation type="submission" date="2022-10" db="EMBL/GenBank/DDBJ databases">
        <authorList>
            <person name="Aronson H.S."/>
        </authorList>
    </citation>
    <scope>NUCLEOTIDE SEQUENCE</scope>
    <source>
        <strain evidence="1">RS19-109</strain>
    </source>
</reference>
<evidence type="ECO:0000313" key="1">
    <source>
        <dbReference type="EMBL" id="MDG4475863.1"/>
    </source>
</evidence>
<gene>
    <name evidence="1" type="ORF">OLX77_06785</name>
</gene>
<reference evidence="1" key="1">
    <citation type="journal article" date="2022" name="bioRxiv">
        <title>Thiovibrio frasassiensisgen. nov., sp. nov., an autotrophic, elemental sulfur disproportionating bacterium isolated from sulfidic karst sediment, and proposal of Thiovibrionaceae fam. nov.</title>
        <authorList>
            <person name="Aronson H."/>
            <person name="Thomas C."/>
            <person name="Bhattacharyya M."/>
            <person name="Eckstein S."/>
            <person name="Jensen S."/>
            <person name="Barco R."/>
            <person name="Macalady J."/>
            <person name="Amend J."/>
        </authorList>
    </citation>
    <scope>NUCLEOTIDE SEQUENCE</scope>
    <source>
        <strain evidence="1">RS19-109</strain>
    </source>
</reference>
<accession>A0A9X4MGA5</accession>
<name>A0A9X4MGA5_9BACT</name>
<evidence type="ECO:0000313" key="2">
    <source>
        <dbReference type="Proteomes" id="UP001154240"/>
    </source>
</evidence>